<gene>
    <name evidence="9" type="ORF">H4W79_000381</name>
</gene>
<dbReference type="PANTHER" id="PTHR34978">
    <property type="entry name" value="POSSIBLE SENSOR-TRANSDUCER PROTEIN BLAR"/>
    <property type="match status" value="1"/>
</dbReference>
<dbReference type="Gene3D" id="3.30.2010.10">
    <property type="entry name" value="Metalloproteases ('zincins'), catalytic domain"/>
    <property type="match status" value="1"/>
</dbReference>
<sequence>MTWSVAALAALVLWSVTGPRALRALHRGLGATARTMLTLWTLATATWLLACAALLATLATGVMGPGVKALVAACADLFQAVQQNGAQHGLAVAGLLGAAGLARLTWTAVGRRRDRAARRGEYARALAAGGRRRALYLDRVWLLESPEPAAYCVPGRGFGIVVTRGAVDRLTGPELRAVLAHERAHLNGRHHLLVTWTRLLDSAFPGVPLLRAAAGEVPELVEWAADDRAAEEVGPHALAHALGIMAASGADGPEPALSASGACPVRRVRRQVRPAEPAAGWAAHVGATLFVLLPLALAVLATVLNVAVPPCECAG</sequence>
<dbReference type="PANTHER" id="PTHR34978:SF3">
    <property type="entry name" value="SLR0241 PROTEIN"/>
    <property type="match status" value="1"/>
</dbReference>
<keyword evidence="1 6" id="KW-0645">Protease</keyword>
<evidence type="ECO:0000256" key="3">
    <source>
        <dbReference type="ARBA" id="ARBA00022801"/>
    </source>
</evidence>
<dbReference type="EMBL" id="JADBDY010000001">
    <property type="protein sequence ID" value="MBE1456167.1"/>
    <property type="molecule type" value="Genomic_DNA"/>
</dbReference>
<evidence type="ECO:0000256" key="6">
    <source>
        <dbReference type="RuleBase" id="RU003983"/>
    </source>
</evidence>
<reference evidence="9 10" key="1">
    <citation type="submission" date="2020-10" db="EMBL/GenBank/DDBJ databases">
        <title>Sequencing the genomes of 1000 actinobacteria strains.</title>
        <authorList>
            <person name="Klenk H.-P."/>
        </authorList>
    </citation>
    <scope>NUCLEOTIDE SEQUENCE [LARGE SCALE GENOMIC DNA]</scope>
    <source>
        <strain evidence="9 10">DSM 45157</strain>
    </source>
</reference>
<dbReference type="InterPro" id="IPR052173">
    <property type="entry name" value="Beta-lactam_resp_regulator"/>
</dbReference>
<dbReference type="CDD" id="cd07326">
    <property type="entry name" value="M56_BlaR1_MecR1_like"/>
    <property type="match status" value="1"/>
</dbReference>
<dbReference type="RefSeq" id="WP_191276198.1">
    <property type="nucleotide sequence ID" value="NZ_BMXJ01000012.1"/>
</dbReference>
<name>A0ABR9HAW3_9ACTN</name>
<dbReference type="InterPro" id="IPR001915">
    <property type="entry name" value="Peptidase_M48"/>
</dbReference>
<evidence type="ECO:0000256" key="5">
    <source>
        <dbReference type="ARBA" id="ARBA00023049"/>
    </source>
</evidence>
<keyword evidence="2" id="KW-0479">Metal-binding</keyword>
<keyword evidence="3 6" id="KW-0378">Hydrolase</keyword>
<keyword evidence="7" id="KW-1133">Transmembrane helix</keyword>
<evidence type="ECO:0000313" key="9">
    <source>
        <dbReference type="EMBL" id="MBE1456167.1"/>
    </source>
</evidence>
<organism evidence="9 10">
    <name type="scientific">Nocardiopsis terrae</name>
    <dbReference type="NCBI Taxonomy" id="372655"/>
    <lineage>
        <taxon>Bacteria</taxon>
        <taxon>Bacillati</taxon>
        <taxon>Actinomycetota</taxon>
        <taxon>Actinomycetes</taxon>
        <taxon>Streptosporangiales</taxon>
        <taxon>Nocardiopsidaceae</taxon>
        <taxon>Nocardiopsis</taxon>
    </lineage>
</organism>
<evidence type="ECO:0000256" key="7">
    <source>
        <dbReference type="SAM" id="Phobius"/>
    </source>
</evidence>
<evidence type="ECO:0000256" key="1">
    <source>
        <dbReference type="ARBA" id="ARBA00022670"/>
    </source>
</evidence>
<keyword evidence="7" id="KW-0472">Membrane</keyword>
<evidence type="ECO:0000259" key="8">
    <source>
        <dbReference type="Pfam" id="PF01435"/>
    </source>
</evidence>
<dbReference type="Proteomes" id="UP000598217">
    <property type="component" value="Unassembled WGS sequence"/>
</dbReference>
<evidence type="ECO:0000313" key="10">
    <source>
        <dbReference type="Proteomes" id="UP000598217"/>
    </source>
</evidence>
<dbReference type="GO" id="GO:0008233">
    <property type="term" value="F:peptidase activity"/>
    <property type="evidence" value="ECO:0007669"/>
    <property type="project" value="UniProtKB-KW"/>
</dbReference>
<feature type="domain" description="Peptidase M48" evidence="8">
    <location>
        <begin position="140"/>
        <end position="197"/>
    </location>
</feature>
<protein>
    <submittedName>
        <fullName evidence="9">Zn-dependent protease with chaperone function</fullName>
    </submittedName>
</protein>
<feature type="transmembrane region" description="Helical" evidence="7">
    <location>
        <begin position="40"/>
        <end position="59"/>
    </location>
</feature>
<evidence type="ECO:0000256" key="4">
    <source>
        <dbReference type="ARBA" id="ARBA00022833"/>
    </source>
</evidence>
<keyword evidence="5 6" id="KW-0482">Metalloprotease</keyword>
<dbReference type="GO" id="GO:0006508">
    <property type="term" value="P:proteolysis"/>
    <property type="evidence" value="ECO:0007669"/>
    <property type="project" value="UniProtKB-KW"/>
</dbReference>
<proteinExistence type="inferred from homology"/>
<comment type="caution">
    <text evidence="9">The sequence shown here is derived from an EMBL/GenBank/DDBJ whole genome shotgun (WGS) entry which is preliminary data.</text>
</comment>
<comment type="similarity">
    <text evidence="6">Belongs to the peptidase M48 family.</text>
</comment>
<keyword evidence="10" id="KW-1185">Reference proteome</keyword>
<evidence type="ECO:0000256" key="2">
    <source>
        <dbReference type="ARBA" id="ARBA00022723"/>
    </source>
</evidence>
<dbReference type="Pfam" id="PF01435">
    <property type="entry name" value="Peptidase_M48"/>
    <property type="match status" value="1"/>
</dbReference>
<comment type="cofactor">
    <cofactor evidence="6">
        <name>Zn(2+)</name>
        <dbReference type="ChEBI" id="CHEBI:29105"/>
    </cofactor>
    <text evidence="6">Binds 1 zinc ion per subunit.</text>
</comment>
<feature type="transmembrane region" description="Helical" evidence="7">
    <location>
        <begin position="279"/>
        <end position="304"/>
    </location>
</feature>
<accession>A0ABR9HAW3</accession>
<keyword evidence="4 6" id="KW-0862">Zinc</keyword>
<keyword evidence="7" id="KW-0812">Transmembrane</keyword>